<evidence type="ECO:0000313" key="5">
    <source>
        <dbReference type="Proteomes" id="UP001050691"/>
    </source>
</evidence>
<dbReference type="InterPro" id="IPR029045">
    <property type="entry name" value="ClpP/crotonase-like_dom_sf"/>
</dbReference>
<dbReference type="InterPro" id="IPR014748">
    <property type="entry name" value="Enoyl-CoA_hydra_C"/>
</dbReference>
<gene>
    <name evidence="4" type="ORF">Clacol_007594</name>
</gene>
<dbReference type="PANTHER" id="PTHR11941:SF54">
    <property type="entry name" value="ENOYL-COA HYDRATASE, MITOCHONDRIAL"/>
    <property type="match status" value="1"/>
</dbReference>
<dbReference type="Proteomes" id="UP001050691">
    <property type="component" value="Unassembled WGS sequence"/>
</dbReference>
<feature type="compositionally biased region" description="Polar residues" evidence="3">
    <location>
        <begin position="1"/>
        <end position="14"/>
    </location>
</feature>
<dbReference type="Pfam" id="PF00378">
    <property type="entry name" value="ECH_1"/>
    <property type="match status" value="1"/>
</dbReference>
<dbReference type="GO" id="GO:0005739">
    <property type="term" value="C:mitochondrion"/>
    <property type="evidence" value="ECO:0007669"/>
    <property type="project" value="TreeGrafter"/>
</dbReference>
<evidence type="ECO:0000256" key="3">
    <source>
        <dbReference type="SAM" id="MobiDB-lite"/>
    </source>
</evidence>
<comment type="caution">
    <text evidence="4">The sequence shown here is derived from an EMBL/GenBank/DDBJ whole genome shotgun (WGS) entry which is preliminary data.</text>
</comment>
<organism evidence="4 5">
    <name type="scientific">Clathrus columnatus</name>
    <dbReference type="NCBI Taxonomy" id="1419009"/>
    <lineage>
        <taxon>Eukaryota</taxon>
        <taxon>Fungi</taxon>
        <taxon>Dikarya</taxon>
        <taxon>Basidiomycota</taxon>
        <taxon>Agaricomycotina</taxon>
        <taxon>Agaricomycetes</taxon>
        <taxon>Phallomycetidae</taxon>
        <taxon>Phallales</taxon>
        <taxon>Clathraceae</taxon>
        <taxon>Clathrus</taxon>
    </lineage>
</organism>
<protein>
    <recommendedName>
        <fullName evidence="6">Enoyl-CoA hydratase</fullName>
    </recommendedName>
</protein>
<feature type="region of interest" description="Disordered" evidence="3">
    <location>
        <begin position="1"/>
        <end position="50"/>
    </location>
</feature>
<dbReference type="GO" id="GO:0016836">
    <property type="term" value="F:hydro-lyase activity"/>
    <property type="evidence" value="ECO:0007669"/>
    <property type="project" value="UniProtKB-ARBA"/>
</dbReference>
<comment type="similarity">
    <text evidence="1">Belongs to the enoyl-CoA hydratase/isomerase family.</text>
</comment>
<feature type="compositionally biased region" description="Low complexity" evidence="3">
    <location>
        <begin position="23"/>
        <end position="44"/>
    </location>
</feature>
<evidence type="ECO:0000256" key="1">
    <source>
        <dbReference type="ARBA" id="ARBA00005254"/>
    </source>
</evidence>
<evidence type="ECO:0000256" key="2">
    <source>
        <dbReference type="ARBA" id="ARBA00023239"/>
    </source>
</evidence>
<dbReference type="EMBL" id="BPWL01000008">
    <property type="protein sequence ID" value="GJJ13342.1"/>
    <property type="molecule type" value="Genomic_DNA"/>
</dbReference>
<evidence type="ECO:0008006" key="6">
    <source>
        <dbReference type="Google" id="ProtNLM"/>
    </source>
</evidence>
<keyword evidence="5" id="KW-1185">Reference proteome</keyword>
<evidence type="ECO:0000313" key="4">
    <source>
        <dbReference type="EMBL" id="GJJ13342.1"/>
    </source>
</evidence>
<name>A0AAV5AHW4_9AGAM</name>
<reference evidence="4" key="1">
    <citation type="submission" date="2021-10" db="EMBL/GenBank/DDBJ databases">
        <title>De novo Genome Assembly of Clathrus columnatus (Basidiomycota, Fungi) Using Illumina and Nanopore Sequence Data.</title>
        <authorList>
            <person name="Ogiso-Tanaka E."/>
            <person name="Itagaki H."/>
            <person name="Hosoya T."/>
            <person name="Hosaka K."/>
        </authorList>
    </citation>
    <scope>NUCLEOTIDE SEQUENCE</scope>
    <source>
        <strain evidence="4">MO-923</strain>
    </source>
</reference>
<dbReference type="GO" id="GO:0006635">
    <property type="term" value="P:fatty acid beta-oxidation"/>
    <property type="evidence" value="ECO:0007669"/>
    <property type="project" value="TreeGrafter"/>
</dbReference>
<dbReference type="InterPro" id="IPR001753">
    <property type="entry name" value="Enoyl-CoA_hydra/iso"/>
</dbReference>
<keyword evidence="2" id="KW-0456">Lyase</keyword>
<dbReference type="CDD" id="cd06558">
    <property type="entry name" value="crotonase-like"/>
    <property type="match status" value="1"/>
</dbReference>
<sequence>MPSTSAPGQQQQALTPPVPAPSPSAVTVSTTSSDGTSATSISTTPPEPLILTANPPDSHVLVIKLNRPRVLNALSTALVDLLLSALKSADADPDIGAIVITGNEKAFAAGADIKELASLSFPSIYIQDYLRGVSEGIPSFKKPVIAAVNGHALGGGFELALACDTIFASTNAQFGLPEVKLGTIPGAGGTQRLVRAIGKAKAMHMILTGDTMSSTEALNAGLIAKVYPPEQLLDAAINADSLAKTMASYSRPIVAMAKEAVLQADQLSLSDGIRLERSLYYSTFTTADFTEGTTAFLQKRTPSWKNA</sequence>
<dbReference type="FunFam" id="1.10.12.10:FF:000001">
    <property type="entry name" value="Probable enoyl-CoA hydratase, mitochondrial"/>
    <property type="match status" value="1"/>
</dbReference>
<dbReference type="Gene3D" id="1.10.12.10">
    <property type="entry name" value="Lyase 2-enoyl-coa Hydratase, Chain A, domain 2"/>
    <property type="match status" value="1"/>
</dbReference>
<dbReference type="SUPFAM" id="SSF52096">
    <property type="entry name" value="ClpP/crotonase"/>
    <property type="match status" value="1"/>
</dbReference>
<proteinExistence type="inferred from homology"/>
<dbReference type="AlphaFoldDB" id="A0AAV5AHW4"/>
<dbReference type="FunFam" id="3.90.226.10:FF:000009">
    <property type="entry name" value="Carnitinyl-CoA dehydratase"/>
    <property type="match status" value="1"/>
</dbReference>
<accession>A0AAV5AHW4</accession>
<dbReference type="Gene3D" id="3.90.226.10">
    <property type="entry name" value="2-enoyl-CoA Hydratase, Chain A, domain 1"/>
    <property type="match status" value="1"/>
</dbReference>
<dbReference type="PANTHER" id="PTHR11941">
    <property type="entry name" value="ENOYL-COA HYDRATASE-RELATED"/>
    <property type="match status" value="1"/>
</dbReference>